<evidence type="ECO:0000256" key="1">
    <source>
        <dbReference type="SAM" id="Phobius"/>
    </source>
</evidence>
<proteinExistence type="predicted"/>
<keyword evidence="1" id="KW-0812">Transmembrane</keyword>
<reference evidence="2" key="2">
    <citation type="journal article" date="2015" name="Data Brief">
        <title>Shoot transcriptome of the giant reed, Arundo donax.</title>
        <authorList>
            <person name="Barrero R.A."/>
            <person name="Guerrero F.D."/>
            <person name="Moolhuijzen P."/>
            <person name="Goolsby J.A."/>
            <person name="Tidwell J."/>
            <person name="Bellgard S.E."/>
            <person name="Bellgard M.I."/>
        </authorList>
    </citation>
    <scope>NUCLEOTIDE SEQUENCE</scope>
    <source>
        <tissue evidence="2">Shoot tissue taken approximately 20 cm above the soil surface</tissue>
    </source>
</reference>
<protein>
    <submittedName>
        <fullName evidence="2">Uncharacterized protein</fullName>
    </submittedName>
</protein>
<dbReference type="AlphaFoldDB" id="A0A0A9GJK6"/>
<keyword evidence="1" id="KW-1133">Transmembrane helix</keyword>
<evidence type="ECO:0000313" key="2">
    <source>
        <dbReference type="EMBL" id="JAE22716.1"/>
    </source>
</evidence>
<sequence length="86" mass="9893">MNQVSSLELTGRHVLNVILLHFDWKFFAILKELMSVHLEVLGSIILVIGAWYGIFLIYLSMILFLEQIWHIGPIVLRSGHDSFSLV</sequence>
<feature type="transmembrane region" description="Helical" evidence="1">
    <location>
        <begin position="40"/>
        <end position="65"/>
    </location>
</feature>
<dbReference type="EMBL" id="GBRH01175180">
    <property type="protein sequence ID" value="JAE22716.1"/>
    <property type="molecule type" value="Transcribed_RNA"/>
</dbReference>
<name>A0A0A9GJK6_ARUDO</name>
<keyword evidence="1" id="KW-0472">Membrane</keyword>
<accession>A0A0A9GJK6</accession>
<organism evidence="2">
    <name type="scientific">Arundo donax</name>
    <name type="common">Giant reed</name>
    <name type="synonym">Donax arundinaceus</name>
    <dbReference type="NCBI Taxonomy" id="35708"/>
    <lineage>
        <taxon>Eukaryota</taxon>
        <taxon>Viridiplantae</taxon>
        <taxon>Streptophyta</taxon>
        <taxon>Embryophyta</taxon>
        <taxon>Tracheophyta</taxon>
        <taxon>Spermatophyta</taxon>
        <taxon>Magnoliopsida</taxon>
        <taxon>Liliopsida</taxon>
        <taxon>Poales</taxon>
        <taxon>Poaceae</taxon>
        <taxon>PACMAD clade</taxon>
        <taxon>Arundinoideae</taxon>
        <taxon>Arundineae</taxon>
        <taxon>Arundo</taxon>
    </lineage>
</organism>
<reference evidence="2" key="1">
    <citation type="submission" date="2014-09" db="EMBL/GenBank/DDBJ databases">
        <authorList>
            <person name="Magalhaes I.L.F."/>
            <person name="Oliveira U."/>
            <person name="Santos F.R."/>
            <person name="Vidigal T.H.D.A."/>
            <person name="Brescovit A.D."/>
            <person name="Santos A.J."/>
        </authorList>
    </citation>
    <scope>NUCLEOTIDE SEQUENCE</scope>
    <source>
        <tissue evidence="2">Shoot tissue taken approximately 20 cm above the soil surface</tissue>
    </source>
</reference>